<dbReference type="InterPro" id="IPR029681">
    <property type="entry name" value="CCDC157"/>
</dbReference>
<feature type="coiled-coil region" evidence="1">
    <location>
        <begin position="303"/>
        <end position="373"/>
    </location>
</feature>
<feature type="non-terminal residue" evidence="3">
    <location>
        <position position="589"/>
    </location>
</feature>
<keyword evidence="4" id="KW-1185">Reference proteome</keyword>
<accession>A0A7L0KJW9</accession>
<sequence>MAHLLGHPSCMESLQADLRDLQGAIADVASRAGPMRFPSWKFPDKVSCELDLAALLERYGYAEGDPEFSQHSHVVLLELVVDRLLLLLQSFTGYAENLLSEQAVPPARAVGPCMSAGLTVRRYWHSMLQLGAFYQQLLTEKKACRKDIPALQSTPEAGRVEKECLKQCSLAVSELSTAPGAAQSSSLCLWQAVSNASGSSQPRTACSIAKRGCSVPTWTAEPSPAPCNACASAQASLREVGKAITSICQSQNIPSALSRFQEVVEETMGRRTLSATDMSYWASEQSKDLSRISKHLHMLLELVNPLKSELADSKKQKDELRKQVEDFAQLLQEEKETQAQQRKEAEHNLEIKNKEYLEAVARLERDKDDLRRGTVLLGPRCCASPEVTKKSLLEDMRTTMVARSQVLELEEEVQLLTSQRESLGQELSAVTTQLEKEKAKVESMLRHKESLQAKQSTLLQQLDSLDQEREELQASLEEAEEDRARLAEQLEESREQRDQSGYQLRAQQNVSRLEEQAWELKEREKLLVFFPELHVPVEMQFESTGNITEDMEKQLQANNIRIGVLEQENVRLRAALAKVKAAAQQGLLQ</sequence>
<protein>
    <submittedName>
        <fullName evidence="3">CC157 protein</fullName>
    </submittedName>
</protein>
<comment type="caution">
    <text evidence="3">The sequence shown here is derived from an EMBL/GenBank/DDBJ whole genome shotgun (WGS) entry which is preliminary data.</text>
</comment>
<proteinExistence type="predicted"/>
<feature type="non-terminal residue" evidence="3">
    <location>
        <position position="1"/>
    </location>
</feature>
<feature type="region of interest" description="Disordered" evidence="2">
    <location>
        <begin position="469"/>
        <end position="503"/>
    </location>
</feature>
<evidence type="ECO:0000313" key="4">
    <source>
        <dbReference type="Proteomes" id="UP000537522"/>
    </source>
</evidence>
<name>A0A7L0KJW9_CHATO</name>
<evidence type="ECO:0000256" key="2">
    <source>
        <dbReference type="SAM" id="MobiDB-lite"/>
    </source>
</evidence>
<keyword evidence="1" id="KW-0175">Coiled coil</keyword>
<dbReference type="EMBL" id="VXAL01018486">
    <property type="protein sequence ID" value="NXK55863.1"/>
    <property type="molecule type" value="Genomic_DNA"/>
</dbReference>
<evidence type="ECO:0000256" key="1">
    <source>
        <dbReference type="SAM" id="Coils"/>
    </source>
</evidence>
<evidence type="ECO:0000313" key="3">
    <source>
        <dbReference type="EMBL" id="NXK55863.1"/>
    </source>
</evidence>
<reference evidence="3 4" key="1">
    <citation type="submission" date="2019-09" db="EMBL/GenBank/DDBJ databases">
        <title>Bird 10,000 Genomes (B10K) Project - Family phase.</title>
        <authorList>
            <person name="Zhang G."/>
        </authorList>
    </citation>
    <scope>NUCLEOTIDE SEQUENCE [LARGE SCALE GENOMIC DNA]</scope>
    <source>
        <strain evidence="3">B10K-DU-011-36</strain>
        <tissue evidence="3">Muscle</tissue>
    </source>
</reference>
<dbReference type="PANTHER" id="PTHR43696">
    <property type="entry name" value="COILED-COIL DOMAIN-CONTAINING PROTEIN 157"/>
    <property type="match status" value="1"/>
</dbReference>
<organism evidence="3 4">
    <name type="scientific">Chauna torquata</name>
    <name type="common">Southern screamer</name>
    <dbReference type="NCBI Taxonomy" id="30388"/>
    <lineage>
        <taxon>Eukaryota</taxon>
        <taxon>Metazoa</taxon>
        <taxon>Chordata</taxon>
        <taxon>Craniata</taxon>
        <taxon>Vertebrata</taxon>
        <taxon>Euteleostomi</taxon>
        <taxon>Archelosauria</taxon>
        <taxon>Archosauria</taxon>
        <taxon>Dinosauria</taxon>
        <taxon>Saurischia</taxon>
        <taxon>Theropoda</taxon>
        <taxon>Coelurosauria</taxon>
        <taxon>Aves</taxon>
        <taxon>Neognathae</taxon>
        <taxon>Galloanserae</taxon>
        <taxon>Anseriformes</taxon>
        <taxon>Anhimidae</taxon>
        <taxon>Chauna</taxon>
    </lineage>
</organism>
<dbReference type="Proteomes" id="UP000537522">
    <property type="component" value="Unassembled WGS sequence"/>
</dbReference>
<dbReference type="AlphaFoldDB" id="A0A7L0KJW9"/>
<dbReference type="PANTHER" id="PTHR43696:SF9">
    <property type="entry name" value="COILED-COIL DOMAIN-CONTAINING PROTEIN 157"/>
    <property type="match status" value="1"/>
</dbReference>
<gene>
    <name evidence="3" type="primary">Ccdc157</name>
    <name evidence="3" type="ORF">CHATOR_R07071</name>
</gene>
<feature type="compositionally biased region" description="Basic and acidic residues" evidence="2">
    <location>
        <begin position="482"/>
        <end position="498"/>
    </location>
</feature>